<protein>
    <submittedName>
        <fullName evidence="2">Uncharacterized protein</fullName>
    </submittedName>
</protein>
<dbReference type="Proteomes" id="UP000298663">
    <property type="component" value="Unassembled WGS sequence"/>
</dbReference>
<keyword evidence="3" id="KW-1185">Reference proteome</keyword>
<comment type="caution">
    <text evidence="2">The sequence shown here is derived from an EMBL/GenBank/DDBJ whole genome shotgun (WGS) entry which is preliminary data.</text>
</comment>
<reference evidence="2 3" key="2">
    <citation type="journal article" date="2019" name="G3 (Bethesda)">
        <title>Hybrid Assembly of the Genome of the Entomopathogenic Nematode Steinernema carpocapsae Identifies the X-Chromosome.</title>
        <authorList>
            <person name="Serra L."/>
            <person name="Macchietto M."/>
            <person name="Macias-Munoz A."/>
            <person name="McGill C.J."/>
            <person name="Rodriguez I.M."/>
            <person name="Rodriguez B."/>
            <person name="Murad R."/>
            <person name="Mortazavi A."/>
        </authorList>
    </citation>
    <scope>NUCLEOTIDE SEQUENCE [LARGE SCALE GENOMIC DNA]</scope>
    <source>
        <strain evidence="2 3">ALL</strain>
    </source>
</reference>
<organism evidence="2 3">
    <name type="scientific">Steinernema carpocapsae</name>
    <name type="common">Entomopathogenic nematode</name>
    <dbReference type="NCBI Taxonomy" id="34508"/>
    <lineage>
        <taxon>Eukaryota</taxon>
        <taxon>Metazoa</taxon>
        <taxon>Ecdysozoa</taxon>
        <taxon>Nematoda</taxon>
        <taxon>Chromadorea</taxon>
        <taxon>Rhabditida</taxon>
        <taxon>Tylenchina</taxon>
        <taxon>Panagrolaimomorpha</taxon>
        <taxon>Strongyloidoidea</taxon>
        <taxon>Steinernematidae</taxon>
        <taxon>Steinernema</taxon>
    </lineage>
</organism>
<proteinExistence type="predicted"/>
<gene>
    <name evidence="2" type="ORF">L596_028774</name>
</gene>
<evidence type="ECO:0000256" key="1">
    <source>
        <dbReference type="SAM" id="MobiDB-lite"/>
    </source>
</evidence>
<reference evidence="2 3" key="1">
    <citation type="journal article" date="2015" name="Genome Biol.">
        <title>Comparative genomics of Steinernema reveals deeply conserved gene regulatory networks.</title>
        <authorList>
            <person name="Dillman A.R."/>
            <person name="Macchietto M."/>
            <person name="Porter C.F."/>
            <person name="Rogers A."/>
            <person name="Williams B."/>
            <person name="Antoshechkin I."/>
            <person name="Lee M.M."/>
            <person name="Goodwin Z."/>
            <person name="Lu X."/>
            <person name="Lewis E.E."/>
            <person name="Goodrich-Blair H."/>
            <person name="Stock S.P."/>
            <person name="Adams B.J."/>
            <person name="Sternberg P.W."/>
            <person name="Mortazavi A."/>
        </authorList>
    </citation>
    <scope>NUCLEOTIDE SEQUENCE [LARGE SCALE GENOMIC DNA]</scope>
    <source>
        <strain evidence="2 3">ALL</strain>
    </source>
</reference>
<sequence>MIRKYNDTFPGILYVPSDQAASGLRTREFCQPPPNTTCFSYARKRNEIVPRREDVARSQLGKRESERGKVAMGI</sequence>
<name>A0A4U5LZC0_STECR</name>
<evidence type="ECO:0000313" key="2">
    <source>
        <dbReference type="EMBL" id="TKR61694.1"/>
    </source>
</evidence>
<feature type="region of interest" description="Disordered" evidence="1">
    <location>
        <begin position="54"/>
        <end position="74"/>
    </location>
</feature>
<dbReference type="EMBL" id="AZBU02000011">
    <property type="protein sequence ID" value="TKR61694.1"/>
    <property type="molecule type" value="Genomic_DNA"/>
</dbReference>
<evidence type="ECO:0000313" key="3">
    <source>
        <dbReference type="Proteomes" id="UP000298663"/>
    </source>
</evidence>
<accession>A0A4U5LZC0</accession>
<dbReference type="AlphaFoldDB" id="A0A4U5LZC0"/>